<dbReference type="AlphaFoldDB" id="A0A0S4KWB1"/>
<keyword evidence="3" id="KW-1185">Reference proteome</keyword>
<gene>
    <name evidence="2" type="ORF">NITINOP_0930</name>
</gene>
<dbReference type="EMBL" id="LN885086">
    <property type="protein sequence ID" value="CUQ65906.1"/>
    <property type="molecule type" value="Genomic_DNA"/>
</dbReference>
<proteinExistence type="predicted"/>
<keyword evidence="1" id="KW-1133">Transmembrane helix</keyword>
<organism evidence="2 3">
    <name type="scientific">Candidatus Nitrospira inopinata</name>
    <dbReference type="NCBI Taxonomy" id="1715989"/>
    <lineage>
        <taxon>Bacteria</taxon>
        <taxon>Pseudomonadati</taxon>
        <taxon>Nitrospirota</taxon>
        <taxon>Nitrospiria</taxon>
        <taxon>Nitrospirales</taxon>
        <taxon>Nitrospiraceae</taxon>
        <taxon>Nitrospira</taxon>
    </lineage>
</organism>
<keyword evidence="1" id="KW-0472">Membrane</keyword>
<dbReference type="Proteomes" id="UP000066284">
    <property type="component" value="Chromosome 1"/>
</dbReference>
<reference evidence="3" key="1">
    <citation type="submission" date="2015-09" db="EMBL/GenBank/DDBJ databases">
        <authorList>
            <person name="Daims H."/>
        </authorList>
    </citation>
    <scope>NUCLEOTIDE SEQUENCE [LARGE SCALE GENOMIC DNA]</scope>
</reference>
<evidence type="ECO:0000313" key="3">
    <source>
        <dbReference type="Proteomes" id="UP000066284"/>
    </source>
</evidence>
<name>A0A0S4KWB1_9BACT</name>
<feature type="transmembrane region" description="Helical" evidence="1">
    <location>
        <begin position="20"/>
        <end position="40"/>
    </location>
</feature>
<sequence length="61" mass="6444">MMDQPPQKKGGTLFSSPQHCPLLVSYGIIGGLGGTWVLYWNTSGACTFSSGPIEETPSLSI</sequence>
<keyword evidence="1" id="KW-0812">Transmembrane</keyword>
<dbReference type="KEGG" id="nio:NITINOP_0930"/>
<evidence type="ECO:0000313" key="2">
    <source>
        <dbReference type="EMBL" id="CUQ65906.1"/>
    </source>
</evidence>
<protein>
    <submittedName>
        <fullName evidence="2">Uncharacterized protein</fullName>
    </submittedName>
</protein>
<evidence type="ECO:0000256" key="1">
    <source>
        <dbReference type="SAM" id="Phobius"/>
    </source>
</evidence>
<accession>A0A0S4KWB1</accession>